<dbReference type="EMBL" id="CM001747">
    <property type="protein sequence ID" value="KJB50379.1"/>
    <property type="molecule type" value="Genomic_DNA"/>
</dbReference>
<feature type="compositionally biased region" description="Polar residues" evidence="1">
    <location>
        <begin position="58"/>
        <end position="85"/>
    </location>
</feature>
<name>A0A0D2T1Q7_GOSRA</name>
<gene>
    <name evidence="2" type="ORF">B456_008G167800</name>
</gene>
<dbReference type="Proteomes" id="UP000032304">
    <property type="component" value="Chromosome 8"/>
</dbReference>
<dbReference type="AlphaFoldDB" id="A0A0D2T1Q7"/>
<evidence type="ECO:0000256" key="1">
    <source>
        <dbReference type="SAM" id="MobiDB-lite"/>
    </source>
</evidence>
<reference evidence="2 3" key="1">
    <citation type="journal article" date="2012" name="Nature">
        <title>Repeated polyploidization of Gossypium genomes and the evolution of spinnable cotton fibres.</title>
        <authorList>
            <person name="Paterson A.H."/>
            <person name="Wendel J.F."/>
            <person name="Gundlach H."/>
            <person name="Guo H."/>
            <person name="Jenkins J."/>
            <person name="Jin D."/>
            <person name="Llewellyn D."/>
            <person name="Showmaker K.C."/>
            <person name="Shu S."/>
            <person name="Udall J."/>
            <person name="Yoo M.J."/>
            <person name="Byers R."/>
            <person name="Chen W."/>
            <person name="Doron-Faigenboim A."/>
            <person name="Duke M.V."/>
            <person name="Gong L."/>
            <person name="Grimwood J."/>
            <person name="Grover C."/>
            <person name="Grupp K."/>
            <person name="Hu G."/>
            <person name="Lee T.H."/>
            <person name="Li J."/>
            <person name="Lin L."/>
            <person name="Liu T."/>
            <person name="Marler B.S."/>
            <person name="Page J.T."/>
            <person name="Roberts A.W."/>
            <person name="Romanel E."/>
            <person name="Sanders W.S."/>
            <person name="Szadkowski E."/>
            <person name="Tan X."/>
            <person name="Tang H."/>
            <person name="Xu C."/>
            <person name="Wang J."/>
            <person name="Wang Z."/>
            <person name="Zhang D."/>
            <person name="Zhang L."/>
            <person name="Ashrafi H."/>
            <person name="Bedon F."/>
            <person name="Bowers J.E."/>
            <person name="Brubaker C.L."/>
            <person name="Chee P.W."/>
            <person name="Das S."/>
            <person name="Gingle A.R."/>
            <person name="Haigler C.H."/>
            <person name="Harker D."/>
            <person name="Hoffmann L.V."/>
            <person name="Hovav R."/>
            <person name="Jones D.C."/>
            <person name="Lemke C."/>
            <person name="Mansoor S."/>
            <person name="ur Rahman M."/>
            <person name="Rainville L.N."/>
            <person name="Rambani A."/>
            <person name="Reddy U.K."/>
            <person name="Rong J.K."/>
            <person name="Saranga Y."/>
            <person name="Scheffler B.E."/>
            <person name="Scheffler J.A."/>
            <person name="Stelly D.M."/>
            <person name="Triplett B.A."/>
            <person name="Van Deynze A."/>
            <person name="Vaslin M.F."/>
            <person name="Waghmare V.N."/>
            <person name="Walford S.A."/>
            <person name="Wright R.J."/>
            <person name="Zaki E.A."/>
            <person name="Zhang T."/>
            <person name="Dennis E.S."/>
            <person name="Mayer K.F."/>
            <person name="Peterson D.G."/>
            <person name="Rokhsar D.S."/>
            <person name="Wang X."/>
            <person name="Schmutz J."/>
        </authorList>
    </citation>
    <scope>NUCLEOTIDE SEQUENCE [LARGE SCALE GENOMIC DNA]</scope>
</reference>
<proteinExistence type="predicted"/>
<feature type="compositionally biased region" description="Basic residues" evidence="1">
    <location>
        <begin position="44"/>
        <end position="57"/>
    </location>
</feature>
<sequence>MRESPCPPQQLEHTKSSIKKTLDSWQHVGKRKDTHSQAKTQSTSKRKKYHALKKNQRSKTATTRSLNLRSHSPKVSSQKNLCRLW</sequence>
<dbReference type="Gramene" id="KJB50379">
    <property type="protein sequence ID" value="KJB50379"/>
    <property type="gene ID" value="B456_008G167800"/>
</dbReference>
<evidence type="ECO:0000313" key="2">
    <source>
        <dbReference type="EMBL" id="KJB50379.1"/>
    </source>
</evidence>
<protein>
    <submittedName>
        <fullName evidence="2">Uncharacterized protein</fullName>
    </submittedName>
</protein>
<evidence type="ECO:0000313" key="3">
    <source>
        <dbReference type="Proteomes" id="UP000032304"/>
    </source>
</evidence>
<organism evidence="2 3">
    <name type="scientific">Gossypium raimondii</name>
    <name type="common">Peruvian cotton</name>
    <name type="synonym">Gossypium klotzschianum subsp. raimondii</name>
    <dbReference type="NCBI Taxonomy" id="29730"/>
    <lineage>
        <taxon>Eukaryota</taxon>
        <taxon>Viridiplantae</taxon>
        <taxon>Streptophyta</taxon>
        <taxon>Embryophyta</taxon>
        <taxon>Tracheophyta</taxon>
        <taxon>Spermatophyta</taxon>
        <taxon>Magnoliopsida</taxon>
        <taxon>eudicotyledons</taxon>
        <taxon>Gunneridae</taxon>
        <taxon>Pentapetalae</taxon>
        <taxon>rosids</taxon>
        <taxon>malvids</taxon>
        <taxon>Malvales</taxon>
        <taxon>Malvaceae</taxon>
        <taxon>Malvoideae</taxon>
        <taxon>Gossypium</taxon>
    </lineage>
</organism>
<keyword evidence="3" id="KW-1185">Reference proteome</keyword>
<feature type="region of interest" description="Disordered" evidence="1">
    <location>
        <begin position="1"/>
        <end position="85"/>
    </location>
</feature>
<accession>A0A0D2T1Q7</accession>